<keyword evidence="5 6" id="KW-0269">Exonuclease</keyword>
<accession>A0A9D2SN52</accession>
<keyword evidence="4 6" id="KW-0378">Hydrolase</keyword>
<comment type="function">
    <text evidence="6">Bidirectionally degrades single-stranded DNA into large acid-insoluble oligonucleotides, which are then degraded further into small acid-soluble oligonucleotides.</text>
</comment>
<evidence type="ECO:0000313" key="8">
    <source>
        <dbReference type="EMBL" id="HJC16255.1"/>
    </source>
</evidence>
<comment type="subunit">
    <text evidence="6">Heterooligomer composed of large and small subunits.</text>
</comment>
<evidence type="ECO:0000256" key="4">
    <source>
        <dbReference type="ARBA" id="ARBA00022801"/>
    </source>
</evidence>
<name>A0A9D2SN52_9FIRM</name>
<evidence type="ECO:0000256" key="7">
    <source>
        <dbReference type="SAM" id="MobiDB-lite"/>
    </source>
</evidence>
<dbReference type="GO" id="GO:0005737">
    <property type="term" value="C:cytoplasm"/>
    <property type="evidence" value="ECO:0007669"/>
    <property type="project" value="UniProtKB-SubCell"/>
</dbReference>
<organism evidence="8 9">
    <name type="scientific">Candidatus Fusicatenibacter intestinigallinarum</name>
    <dbReference type="NCBI Taxonomy" id="2838598"/>
    <lineage>
        <taxon>Bacteria</taxon>
        <taxon>Bacillati</taxon>
        <taxon>Bacillota</taxon>
        <taxon>Clostridia</taxon>
        <taxon>Lachnospirales</taxon>
        <taxon>Lachnospiraceae</taxon>
        <taxon>Fusicatenibacter</taxon>
    </lineage>
</organism>
<dbReference type="Proteomes" id="UP000823849">
    <property type="component" value="Unassembled WGS sequence"/>
</dbReference>
<comment type="caution">
    <text evidence="8">The sequence shown here is derived from an EMBL/GenBank/DDBJ whole genome shotgun (WGS) entry which is preliminary data.</text>
</comment>
<feature type="compositionally biased region" description="Polar residues" evidence="7">
    <location>
        <begin position="1"/>
        <end position="11"/>
    </location>
</feature>
<dbReference type="GO" id="GO:0008855">
    <property type="term" value="F:exodeoxyribonuclease VII activity"/>
    <property type="evidence" value="ECO:0007669"/>
    <property type="project" value="UniProtKB-UniRule"/>
</dbReference>
<reference evidence="8" key="2">
    <citation type="submission" date="2021-04" db="EMBL/GenBank/DDBJ databases">
        <authorList>
            <person name="Gilroy R."/>
        </authorList>
    </citation>
    <scope>NUCLEOTIDE SEQUENCE</scope>
    <source>
        <strain evidence="8">CHK185-5351</strain>
    </source>
</reference>
<dbReference type="Gene3D" id="1.10.287.1040">
    <property type="entry name" value="Exonuclease VII, small subunit"/>
    <property type="match status" value="1"/>
</dbReference>
<dbReference type="SUPFAM" id="SSF116842">
    <property type="entry name" value="XseB-like"/>
    <property type="match status" value="1"/>
</dbReference>
<comment type="subcellular location">
    <subcellularLocation>
        <location evidence="6">Cytoplasm</location>
    </subcellularLocation>
</comment>
<evidence type="ECO:0000256" key="5">
    <source>
        <dbReference type="ARBA" id="ARBA00022839"/>
    </source>
</evidence>
<dbReference type="InterPro" id="IPR037004">
    <property type="entry name" value="Exonuc_VII_ssu_sf"/>
</dbReference>
<dbReference type="InterPro" id="IPR003761">
    <property type="entry name" value="Exonuc_VII_S"/>
</dbReference>
<dbReference type="HAMAP" id="MF_00337">
    <property type="entry name" value="Exonuc_7_S"/>
    <property type="match status" value="1"/>
</dbReference>
<dbReference type="AlphaFoldDB" id="A0A9D2SN52"/>
<feature type="region of interest" description="Disordered" evidence="7">
    <location>
        <begin position="1"/>
        <end position="26"/>
    </location>
</feature>
<dbReference type="EMBL" id="DWWU01000044">
    <property type="protein sequence ID" value="HJC16255.1"/>
    <property type="molecule type" value="Genomic_DNA"/>
</dbReference>
<sequence length="90" mass="10072">MALNEESNQNVAADAEETGEASGERTLEENFALLDQKIAQLENSEISLEDSFRVYKEGMELLRECSAKIDTVEKKMLQINQDGTITEFGI</sequence>
<evidence type="ECO:0000313" key="9">
    <source>
        <dbReference type="Proteomes" id="UP000823849"/>
    </source>
</evidence>
<reference evidence="8" key="1">
    <citation type="journal article" date="2021" name="PeerJ">
        <title>Extensive microbial diversity within the chicken gut microbiome revealed by metagenomics and culture.</title>
        <authorList>
            <person name="Gilroy R."/>
            <person name="Ravi A."/>
            <person name="Getino M."/>
            <person name="Pursley I."/>
            <person name="Horton D.L."/>
            <person name="Alikhan N.F."/>
            <person name="Baker D."/>
            <person name="Gharbi K."/>
            <person name="Hall N."/>
            <person name="Watson M."/>
            <person name="Adriaenssens E.M."/>
            <person name="Foster-Nyarko E."/>
            <person name="Jarju S."/>
            <person name="Secka A."/>
            <person name="Antonio M."/>
            <person name="Oren A."/>
            <person name="Chaudhuri R.R."/>
            <person name="La Ragione R."/>
            <person name="Hildebrand F."/>
            <person name="Pallen M.J."/>
        </authorList>
    </citation>
    <scope>NUCLEOTIDE SEQUENCE</scope>
    <source>
        <strain evidence="8">CHK185-5351</strain>
    </source>
</reference>
<keyword evidence="2 6" id="KW-0963">Cytoplasm</keyword>
<dbReference type="GO" id="GO:0006308">
    <property type="term" value="P:DNA catabolic process"/>
    <property type="evidence" value="ECO:0007669"/>
    <property type="project" value="UniProtKB-UniRule"/>
</dbReference>
<dbReference type="EC" id="3.1.11.6" evidence="6"/>
<evidence type="ECO:0000256" key="6">
    <source>
        <dbReference type="HAMAP-Rule" id="MF_00337"/>
    </source>
</evidence>
<dbReference type="Pfam" id="PF02609">
    <property type="entry name" value="Exonuc_VII_S"/>
    <property type="match status" value="1"/>
</dbReference>
<evidence type="ECO:0000256" key="3">
    <source>
        <dbReference type="ARBA" id="ARBA00022722"/>
    </source>
</evidence>
<evidence type="ECO:0000256" key="1">
    <source>
        <dbReference type="ARBA" id="ARBA00009998"/>
    </source>
</evidence>
<dbReference type="GO" id="GO:0009318">
    <property type="term" value="C:exodeoxyribonuclease VII complex"/>
    <property type="evidence" value="ECO:0007669"/>
    <property type="project" value="UniProtKB-UniRule"/>
</dbReference>
<dbReference type="NCBIfam" id="TIGR01280">
    <property type="entry name" value="xseB"/>
    <property type="match status" value="1"/>
</dbReference>
<gene>
    <name evidence="6 8" type="primary">xseB</name>
    <name evidence="8" type="ORF">H9705_10650</name>
</gene>
<evidence type="ECO:0000256" key="2">
    <source>
        <dbReference type="ARBA" id="ARBA00022490"/>
    </source>
</evidence>
<protein>
    <recommendedName>
        <fullName evidence="6">Exodeoxyribonuclease 7 small subunit</fullName>
        <ecNumber evidence="6">3.1.11.6</ecNumber>
    </recommendedName>
    <alternativeName>
        <fullName evidence="6">Exodeoxyribonuclease VII small subunit</fullName>
        <shortName evidence="6">Exonuclease VII small subunit</shortName>
    </alternativeName>
</protein>
<keyword evidence="3 6" id="KW-0540">Nuclease</keyword>
<comment type="catalytic activity">
    <reaction evidence="6">
        <text>Exonucleolytic cleavage in either 5'- to 3'- or 3'- to 5'-direction to yield nucleoside 5'-phosphates.</text>
        <dbReference type="EC" id="3.1.11.6"/>
    </reaction>
</comment>
<comment type="similarity">
    <text evidence="1 6">Belongs to the XseB family.</text>
</comment>
<proteinExistence type="inferred from homology"/>